<feature type="binding site" evidence="8">
    <location>
        <position position="51"/>
    </location>
    <ligand>
        <name>3-phosphoshikimate</name>
        <dbReference type="ChEBI" id="CHEBI:145989"/>
    </ligand>
</feature>
<evidence type="ECO:0000256" key="3">
    <source>
        <dbReference type="ARBA" id="ARBA00022490"/>
    </source>
</evidence>
<evidence type="ECO:0000256" key="8">
    <source>
        <dbReference type="HAMAP-Rule" id="MF_00210"/>
    </source>
</evidence>
<feature type="binding site" evidence="8">
    <location>
        <position position="55"/>
    </location>
    <ligand>
        <name>3-phosphoshikimate</name>
        <dbReference type="ChEBI" id="CHEBI:145989"/>
    </ligand>
</feature>
<comment type="caution">
    <text evidence="8">Lacks conserved residue(s) required for the propagation of feature annotation.</text>
</comment>
<organism evidence="10 11">
    <name type="scientific">Thermasporomyces composti</name>
    <dbReference type="NCBI Taxonomy" id="696763"/>
    <lineage>
        <taxon>Bacteria</taxon>
        <taxon>Bacillati</taxon>
        <taxon>Actinomycetota</taxon>
        <taxon>Actinomycetes</taxon>
        <taxon>Propionibacteriales</taxon>
        <taxon>Nocardioidaceae</taxon>
        <taxon>Thermasporomyces</taxon>
    </lineage>
</organism>
<dbReference type="Pfam" id="PF00275">
    <property type="entry name" value="EPSP_synthase"/>
    <property type="match status" value="1"/>
</dbReference>
<dbReference type="PROSITE" id="PS00885">
    <property type="entry name" value="EPSP_SYNTHASE_2"/>
    <property type="match status" value="1"/>
</dbReference>
<sequence length="452" mass="47381">MPVAWNPQARLGPRGVGYALRSMGSHTPDLWPAPLASTAVDADLRVPGSKSITNRALVLAALADGPSTIRGPLRARDTLLMAAALRALGVSVEDVDDDWLVTPGALRGPASVDCGLAGTVARFLPPVAALARGAVRFDGDARMRERPMGPLLEALRALGATIEDDGRNALPFTVHGAGTMPGGSVEIDASASSQFVSALLLAGAHYDDGVTVDHVGDRVPSMPHIEMTVSMLRDRGVDVDTGEPATWRVAPGPIKALDVAVEPDLSNAAPFLAAALVTGGRVRILGWPDQTYQPGARLHEIFTAMGGHVRHDSEGLTLRGPEAVQGVDLDLHDVGELTPVVAAVAALATGPSRLRGVAHLRGHETDRLAALATELRRLGSDVRESADGLEIRPRPMHGEVFRTYGDHRMAHAGAVLGLVVPGVQIENIATTTKTLPDFVGMWTSMLGREAAA</sequence>
<dbReference type="GO" id="GO:0003866">
    <property type="term" value="F:3-phosphoshikimate 1-carboxyvinyltransferase activity"/>
    <property type="evidence" value="ECO:0007669"/>
    <property type="project" value="UniProtKB-UniRule"/>
</dbReference>
<dbReference type="GO" id="GO:0005737">
    <property type="term" value="C:cytoplasm"/>
    <property type="evidence" value="ECO:0007669"/>
    <property type="project" value="UniProtKB-SubCell"/>
</dbReference>
<keyword evidence="11" id="KW-1185">Reference proteome</keyword>
<evidence type="ECO:0000313" key="11">
    <source>
        <dbReference type="Proteomes" id="UP000256485"/>
    </source>
</evidence>
<feature type="binding site" evidence="8">
    <location>
        <position position="336"/>
    </location>
    <ligand>
        <name>3-phosphoshikimate</name>
        <dbReference type="ChEBI" id="CHEBI:145989"/>
    </ligand>
</feature>
<feature type="binding site" evidence="8">
    <location>
        <position position="146"/>
    </location>
    <ligand>
        <name>phosphoenolpyruvate</name>
        <dbReference type="ChEBI" id="CHEBI:58702"/>
    </ligand>
</feature>
<dbReference type="PROSITE" id="PS00104">
    <property type="entry name" value="EPSP_SYNTHASE_1"/>
    <property type="match status" value="1"/>
</dbReference>
<evidence type="ECO:0000313" key="10">
    <source>
        <dbReference type="EMBL" id="REF35485.1"/>
    </source>
</evidence>
<dbReference type="GO" id="GO:0009073">
    <property type="term" value="P:aromatic amino acid family biosynthetic process"/>
    <property type="evidence" value="ECO:0007669"/>
    <property type="project" value="UniProtKB-KW"/>
</dbReference>
<accession>A0A3D9V915</accession>
<dbReference type="HAMAP" id="MF_00210">
    <property type="entry name" value="EPSP_synth"/>
    <property type="match status" value="1"/>
</dbReference>
<comment type="caution">
    <text evidence="10">The sequence shown here is derived from an EMBL/GenBank/DDBJ whole genome shotgun (WGS) entry which is preliminary data.</text>
</comment>
<feature type="binding site" evidence="8">
    <location>
        <position position="193"/>
    </location>
    <ligand>
        <name>3-phosphoshikimate</name>
        <dbReference type="ChEBI" id="CHEBI:145989"/>
    </ligand>
</feature>
<feature type="binding site" evidence="8">
    <location>
        <position position="194"/>
    </location>
    <ligand>
        <name>phosphoenolpyruvate</name>
        <dbReference type="ChEBI" id="CHEBI:58702"/>
    </ligand>
</feature>
<feature type="binding site" evidence="8">
    <location>
        <position position="363"/>
    </location>
    <ligand>
        <name>3-phosphoshikimate</name>
        <dbReference type="ChEBI" id="CHEBI:145989"/>
    </ligand>
</feature>
<reference evidence="10 11" key="1">
    <citation type="submission" date="2018-08" db="EMBL/GenBank/DDBJ databases">
        <title>Sequencing the genomes of 1000 actinobacteria strains.</title>
        <authorList>
            <person name="Klenk H.-P."/>
        </authorList>
    </citation>
    <scope>NUCLEOTIDE SEQUENCE [LARGE SCALE GENOMIC DNA]</scope>
    <source>
        <strain evidence="10 11">DSM 22891</strain>
    </source>
</reference>
<dbReference type="InterPro" id="IPR036968">
    <property type="entry name" value="Enolpyruvate_Tfrase_sf"/>
</dbReference>
<feature type="active site" description="Proton acceptor" evidence="8">
    <location>
        <position position="336"/>
    </location>
</feature>
<dbReference type="GO" id="GO:0008652">
    <property type="term" value="P:amino acid biosynthetic process"/>
    <property type="evidence" value="ECO:0007669"/>
    <property type="project" value="UniProtKB-KW"/>
</dbReference>
<evidence type="ECO:0000256" key="2">
    <source>
        <dbReference type="ARBA" id="ARBA00009948"/>
    </source>
</evidence>
<dbReference type="InterPro" id="IPR023193">
    <property type="entry name" value="EPSP_synthase_CS"/>
</dbReference>
<feature type="binding site" evidence="8">
    <location>
        <position position="408"/>
    </location>
    <ligand>
        <name>phosphoenolpyruvate</name>
        <dbReference type="ChEBI" id="CHEBI:58702"/>
    </ligand>
</feature>
<feature type="domain" description="Enolpyruvate transferase" evidence="9">
    <location>
        <begin position="38"/>
        <end position="440"/>
    </location>
</feature>
<comment type="subcellular location">
    <subcellularLocation>
        <location evidence="8">Cytoplasm</location>
    </subcellularLocation>
</comment>
<evidence type="ECO:0000256" key="7">
    <source>
        <dbReference type="ARBA" id="ARBA00044633"/>
    </source>
</evidence>
<comment type="similarity">
    <text evidence="2 8">Belongs to the EPSP synthase family.</text>
</comment>
<comment type="subunit">
    <text evidence="8">Monomer.</text>
</comment>
<dbReference type="EMBL" id="QTUC01000001">
    <property type="protein sequence ID" value="REF35485.1"/>
    <property type="molecule type" value="Genomic_DNA"/>
</dbReference>
<feature type="binding site" evidence="8">
    <location>
        <position position="118"/>
    </location>
    <ligand>
        <name>phosphoenolpyruvate</name>
        <dbReference type="ChEBI" id="CHEBI:58702"/>
    </ligand>
</feature>
<dbReference type="AlphaFoldDB" id="A0A3D9V915"/>
<feature type="binding site" evidence="8">
    <location>
        <position position="192"/>
    </location>
    <ligand>
        <name>3-phosphoshikimate</name>
        <dbReference type="ChEBI" id="CHEBI:145989"/>
    </ligand>
</feature>
<proteinExistence type="inferred from homology"/>
<comment type="pathway">
    <text evidence="1 8">Metabolic intermediate biosynthesis; chorismate biosynthesis; chorismate from D-erythrose 4-phosphate and phosphoenolpyruvate: step 6/7.</text>
</comment>
<dbReference type="Proteomes" id="UP000256485">
    <property type="component" value="Unassembled WGS sequence"/>
</dbReference>
<evidence type="ECO:0000256" key="4">
    <source>
        <dbReference type="ARBA" id="ARBA00022605"/>
    </source>
</evidence>
<keyword evidence="6 8" id="KW-0057">Aromatic amino acid biosynthesis</keyword>
<feature type="binding site" evidence="8">
    <location>
        <position position="50"/>
    </location>
    <ligand>
        <name>phosphoenolpyruvate</name>
        <dbReference type="ChEBI" id="CHEBI:58702"/>
    </ligand>
</feature>
<dbReference type="Gene3D" id="3.65.10.10">
    <property type="entry name" value="Enolpyruvate transferase domain"/>
    <property type="match status" value="2"/>
</dbReference>
<protein>
    <recommendedName>
        <fullName evidence="8">3-phosphoshikimate 1-carboxyvinyltransferase</fullName>
        <ecNumber evidence="8">2.5.1.19</ecNumber>
    </recommendedName>
    <alternativeName>
        <fullName evidence="8">5-enolpyruvylshikimate-3-phosphate synthase</fullName>
        <shortName evidence="8">EPSP synthase</shortName>
        <shortName evidence="8">EPSPS</shortName>
    </alternativeName>
</protein>
<evidence type="ECO:0000259" key="9">
    <source>
        <dbReference type="Pfam" id="PF00275"/>
    </source>
</evidence>
<name>A0A3D9V915_THECX</name>
<feature type="binding site" evidence="8">
    <location>
        <position position="221"/>
    </location>
    <ligand>
        <name>3-phosphoshikimate</name>
        <dbReference type="ChEBI" id="CHEBI:145989"/>
    </ligand>
</feature>
<comment type="function">
    <text evidence="8">Catalyzes the transfer of the enolpyruvyl moiety of phosphoenolpyruvate (PEP) to the 5-hydroxyl of shikimate-3-phosphate (S3P) to produce enolpyruvyl shikimate-3-phosphate and inorganic phosphate.</text>
</comment>
<evidence type="ECO:0000256" key="5">
    <source>
        <dbReference type="ARBA" id="ARBA00022679"/>
    </source>
</evidence>
<keyword evidence="3 8" id="KW-0963">Cytoplasm</keyword>
<dbReference type="FunFam" id="3.65.10.10:FF:000011">
    <property type="entry name" value="3-phosphoshikimate 1-carboxyvinyltransferase"/>
    <property type="match status" value="1"/>
</dbReference>
<dbReference type="GO" id="GO:0009423">
    <property type="term" value="P:chorismate biosynthetic process"/>
    <property type="evidence" value="ECO:0007669"/>
    <property type="project" value="UniProtKB-UniRule"/>
</dbReference>
<dbReference type="InterPro" id="IPR006264">
    <property type="entry name" value="EPSP_synthase"/>
</dbReference>
<evidence type="ECO:0000256" key="6">
    <source>
        <dbReference type="ARBA" id="ARBA00023141"/>
    </source>
</evidence>
<evidence type="ECO:0000256" key="1">
    <source>
        <dbReference type="ARBA" id="ARBA00004811"/>
    </source>
</evidence>
<dbReference type="FunFam" id="3.65.10.10:FF:000010">
    <property type="entry name" value="3-phosphoshikimate 1-carboxyvinyltransferase"/>
    <property type="match status" value="1"/>
</dbReference>
<dbReference type="CDD" id="cd01556">
    <property type="entry name" value="EPSP_synthase"/>
    <property type="match status" value="1"/>
</dbReference>
<dbReference type="InterPro" id="IPR013792">
    <property type="entry name" value="RNA3'P_cycl/enolpyr_Trfase_a/b"/>
</dbReference>
<dbReference type="PANTHER" id="PTHR21090">
    <property type="entry name" value="AROM/DEHYDROQUINATE SYNTHASE"/>
    <property type="match status" value="1"/>
</dbReference>
<keyword evidence="4 8" id="KW-0028">Amino-acid biosynthesis</keyword>
<dbReference type="SUPFAM" id="SSF55205">
    <property type="entry name" value="EPT/RTPC-like"/>
    <property type="match status" value="1"/>
</dbReference>
<dbReference type="InterPro" id="IPR001986">
    <property type="entry name" value="Enolpyruvate_Tfrase_dom"/>
</dbReference>
<feature type="binding site" evidence="8">
    <location>
        <position position="50"/>
    </location>
    <ligand>
        <name>3-phosphoshikimate</name>
        <dbReference type="ChEBI" id="CHEBI:145989"/>
    </ligand>
</feature>
<dbReference type="UniPathway" id="UPA00053">
    <property type="reaction ID" value="UER00089"/>
</dbReference>
<dbReference type="EC" id="2.5.1.19" evidence="8"/>
<feature type="binding site" evidence="8">
    <location>
        <position position="367"/>
    </location>
    <ligand>
        <name>phosphoenolpyruvate</name>
        <dbReference type="ChEBI" id="CHEBI:58702"/>
    </ligand>
</feature>
<comment type="catalytic activity">
    <reaction evidence="7">
        <text>3-phosphoshikimate + phosphoenolpyruvate = 5-O-(1-carboxyvinyl)-3-phosphoshikimate + phosphate</text>
        <dbReference type="Rhea" id="RHEA:21256"/>
        <dbReference type="ChEBI" id="CHEBI:43474"/>
        <dbReference type="ChEBI" id="CHEBI:57701"/>
        <dbReference type="ChEBI" id="CHEBI:58702"/>
        <dbReference type="ChEBI" id="CHEBI:145989"/>
        <dbReference type="EC" id="2.5.1.19"/>
    </reaction>
    <physiologicalReaction direction="left-to-right" evidence="7">
        <dbReference type="Rhea" id="RHEA:21257"/>
    </physiologicalReaction>
</comment>
<dbReference type="NCBIfam" id="TIGR01356">
    <property type="entry name" value="aroA"/>
    <property type="match status" value="1"/>
</dbReference>
<feature type="binding site" evidence="8">
    <location>
        <position position="433"/>
    </location>
    <ligand>
        <name>phosphoenolpyruvate</name>
        <dbReference type="ChEBI" id="CHEBI:58702"/>
    </ligand>
</feature>
<gene>
    <name evidence="8" type="primary">aroA</name>
    <name evidence="10" type="ORF">DFJ64_0865</name>
</gene>
<keyword evidence="5 8" id="KW-0808">Transferase</keyword>
<feature type="binding site" evidence="8">
    <location>
        <position position="194"/>
    </location>
    <ligand>
        <name>3-phosphoshikimate</name>
        <dbReference type="ChEBI" id="CHEBI:145989"/>
    </ligand>
</feature>
<dbReference type="PIRSF" id="PIRSF000505">
    <property type="entry name" value="EPSPS"/>
    <property type="match status" value="1"/>
</dbReference>
<dbReference type="PANTHER" id="PTHR21090:SF5">
    <property type="entry name" value="PENTAFUNCTIONAL AROM POLYPEPTIDE"/>
    <property type="match status" value="1"/>
</dbReference>